<reference evidence="1 2" key="1">
    <citation type="submission" date="2017-05" db="EMBL/GenBank/DDBJ databases">
        <title>Streptomyces alboflavus Genome sequencing and assembly.</title>
        <authorList>
            <person name="Wang Y."/>
            <person name="Du B."/>
            <person name="Ding Y."/>
            <person name="Liu H."/>
            <person name="Hou Q."/>
            <person name="Liu K."/>
            <person name="Wang C."/>
            <person name="Yao L."/>
        </authorList>
    </citation>
    <scope>NUCLEOTIDE SEQUENCE [LARGE SCALE GENOMIC DNA]</scope>
    <source>
        <strain evidence="1 2">MDJK44</strain>
    </source>
</reference>
<gene>
    <name evidence="1" type="ORF">SMD44_00979</name>
</gene>
<keyword evidence="2" id="KW-1185">Reference proteome</keyword>
<accession>A0A1Z1W585</accession>
<dbReference type="AlphaFoldDB" id="A0A1Z1W585"/>
<protein>
    <submittedName>
        <fullName evidence="1">Uncharacterized protein</fullName>
    </submittedName>
</protein>
<dbReference type="InterPro" id="IPR027417">
    <property type="entry name" value="P-loop_NTPase"/>
</dbReference>
<evidence type="ECO:0000313" key="1">
    <source>
        <dbReference type="EMBL" id="ARX81581.1"/>
    </source>
</evidence>
<dbReference type="SUPFAM" id="SSF52540">
    <property type="entry name" value="P-loop containing nucleoside triphosphate hydrolases"/>
    <property type="match status" value="1"/>
</dbReference>
<proteinExistence type="predicted"/>
<name>A0A1Z1W585_9ACTN</name>
<dbReference type="EMBL" id="CP021748">
    <property type="protein sequence ID" value="ARX81581.1"/>
    <property type="molecule type" value="Genomic_DNA"/>
</dbReference>
<dbReference type="Proteomes" id="UP000195880">
    <property type="component" value="Chromosome"/>
</dbReference>
<dbReference type="Pfam" id="PF13671">
    <property type="entry name" value="AAA_33"/>
    <property type="match status" value="1"/>
</dbReference>
<organism evidence="1 2">
    <name type="scientific">Streptomyces alboflavus</name>
    <dbReference type="NCBI Taxonomy" id="67267"/>
    <lineage>
        <taxon>Bacteria</taxon>
        <taxon>Bacillati</taxon>
        <taxon>Actinomycetota</taxon>
        <taxon>Actinomycetes</taxon>
        <taxon>Kitasatosporales</taxon>
        <taxon>Streptomycetaceae</taxon>
        <taxon>Streptomyces</taxon>
    </lineage>
</organism>
<evidence type="ECO:0000313" key="2">
    <source>
        <dbReference type="Proteomes" id="UP000195880"/>
    </source>
</evidence>
<sequence length="126" mass="13898">MVHVELDVVRRRVWPGCPPSWDPYSGEGLAVQVAFEAAVVAGLAAGRDVVADRTSLNPEGIRRLKRLAPHAQIVMHSLVHVPLTVCIERDAVRPIGERVGKEGIWALHDRWIATGDYLDWSECDAA</sequence>
<dbReference type="KEGG" id="salf:SMD44_00979"/>
<dbReference type="Gene3D" id="3.40.50.300">
    <property type="entry name" value="P-loop containing nucleotide triphosphate hydrolases"/>
    <property type="match status" value="1"/>
</dbReference>